<keyword evidence="1" id="KW-0472">Membrane</keyword>
<reference evidence="2" key="1">
    <citation type="submission" date="2016-07" db="EMBL/GenBank/DDBJ databases">
        <title>genome sequence of Acanthamoeba castellani mitochondria.</title>
        <authorList>
            <person name="Greninger A.L."/>
            <person name="Jerome K."/>
            <person name="Dixon T."/>
        </authorList>
    </citation>
    <scope>NUCLEOTIDE SEQUENCE</scope>
    <source>
        <strain evidence="2">TN</strain>
    </source>
</reference>
<keyword evidence="2" id="KW-0687">Ribonucleoprotein</keyword>
<protein>
    <submittedName>
        <fullName evidence="2">Ribosomal protein L5</fullName>
    </submittedName>
</protein>
<feature type="transmembrane region" description="Helical" evidence="1">
    <location>
        <begin position="95"/>
        <end position="113"/>
    </location>
</feature>
<organism evidence="2">
    <name type="scientific">Acanthamoeba castellanii</name>
    <name type="common">Amoeba</name>
    <dbReference type="NCBI Taxonomy" id="5755"/>
    <lineage>
        <taxon>Eukaryota</taxon>
        <taxon>Amoebozoa</taxon>
        <taxon>Discosea</taxon>
        <taxon>Longamoebia</taxon>
        <taxon>Centramoebida</taxon>
        <taxon>Acanthamoebidae</taxon>
        <taxon>Acanthamoeba</taxon>
    </lineage>
</organism>
<keyword evidence="1" id="KW-0812">Transmembrane</keyword>
<proteinExistence type="predicted"/>
<keyword evidence="2" id="KW-0496">Mitochondrion</keyword>
<gene>
    <name evidence="2" type="primary">rpl5</name>
</gene>
<name>A0A1D8D6N4_ACACA</name>
<geneLocation type="mitochondrion" evidence="2"/>
<sequence>MRFYNRYNSSLKNYLLCSINSFNTNTLKIPLKPTLSAVFNTFRGERSLKFIKLYLMILYISNQKPFIKKVKFSYIKKKILKRFFISVSLNKKNSFNFFMYMLNFYNYFFHIYYQKCLKYNRFENSLILYIDNIQFFFKNYNKQNQKTQIKCQLNLRNSQASILFKYLNNMFLIKVKN</sequence>
<evidence type="ECO:0000256" key="1">
    <source>
        <dbReference type="SAM" id="Phobius"/>
    </source>
</evidence>
<dbReference type="GeneID" id="1734048"/>
<keyword evidence="2" id="KW-0689">Ribosomal protein</keyword>
<dbReference type="RefSeq" id="NP_042551.1">
    <property type="nucleotide sequence ID" value="NC_001637.1"/>
</dbReference>
<dbReference type="EMBL" id="KX580904">
    <property type="protein sequence ID" value="AOS85715.1"/>
    <property type="molecule type" value="Genomic_DNA"/>
</dbReference>
<dbReference type="GO" id="GO:0005840">
    <property type="term" value="C:ribosome"/>
    <property type="evidence" value="ECO:0007669"/>
    <property type="project" value="UniProtKB-KW"/>
</dbReference>
<dbReference type="AlphaFoldDB" id="A0A1D8D6N4"/>
<accession>A0A1D8D6N4</accession>
<evidence type="ECO:0000313" key="2">
    <source>
        <dbReference type="EMBL" id="AOS85715.1"/>
    </source>
</evidence>
<keyword evidence="1" id="KW-1133">Transmembrane helix</keyword>